<dbReference type="EMBL" id="JAVDXT010000001">
    <property type="protein sequence ID" value="MDR7377002.1"/>
    <property type="molecule type" value="Genomic_DNA"/>
</dbReference>
<keyword evidence="2" id="KW-1185">Reference proteome</keyword>
<dbReference type="EC" id="3.1.3.-" evidence="1"/>
<dbReference type="Gene3D" id="3.40.50.1240">
    <property type="entry name" value="Phosphoglycerate mutase-like"/>
    <property type="match status" value="1"/>
</dbReference>
<dbReference type="Proteomes" id="UP001180487">
    <property type="component" value="Unassembled WGS sequence"/>
</dbReference>
<sequence>MDLILWRHAEAEEGDDTVDDMVRCLTPRGVKQAHRMAQWLDRNLPESTRVLASPAHRTEQTVRALGRRYKLRPELAPGCRPEQLLAAAQWPDSKAAVLVVGHQPTLGQTIAQLLGMGDVELSVRKGAVWWLRRRDRDGLAQTVVVTVQAPELL</sequence>
<proteinExistence type="predicted"/>
<dbReference type="RefSeq" id="WP_310372365.1">
    <property type="nucleotide sequence ID" value="NZ_JAVDXT010000001.1"/>
</dbReference>
<comment type="caution">
    <text evidence="1">The sequence shown here is derived from an EMBL/GenBank/DDBJ whole genome shotgun (WGS) entry which is preliminary data.</text>
</comment>
<dbReference type="InterPro" id="IPR013078">
    <property type="entry name" value="His_Pase_superF_clade-1"/>
</dbReference>
<dbReference type="InterPro" id="IPR029033">
    <property type="entry name" value="His_PPase_superfam"/>
</dbReference>
<reference evidence="1 2" key="1">
    <citation type="submission" date="2023-07" db="EMBL/GenBank/DDBJ databases">
        <title>Sorghum-associated microbial communities from plants grown in Nebraska, USA.</title>
        <authorList>
            <person name="Schachtman D."/>
        </authorList>
    </citation>
    <scope>NUCLEOTIDE SEQUENCE [LARGE SCALE GENOMIC DNA]</scope>
    <source>
        <strain evidence="1 2">BE313</strain>
    </source>
</reference>
<keyword evidence="1" id="KW-0378">Hydrolase</keyword>
<dbReference type="SMART" id="SM00855">
    <property type="entry name" value="PGAM"/>
    <property type="match status" value="1"/>
</dbReference>
<organism evidence="1 2">
    <name type="scientific">Rhodoferax ferrireducens</name>
    <dbReference type="NCBI Taxonomy" id="192843"/>
    <lineage>
        <taxon>Bacteria</taxon>
        <taxon>Pseudomonadati</taxon>
        <taxon>Pseudomonadota</taxon>
        <taxon>Betaproteobacteria</taxon>
        <taxon>Burkholderiales</taxon>
        <taxon>Comamonadaceae</taxon>
        <taxon>Rhodoferax</taxon>
    </lineage>
</organism>
<dbReference type="GO" id="GO:0016787">
    <property type="term" value="F:hydrolase activity"/>
    <property type="evidence" value="ECO:0007669"/>
    <property type="project" value="UniProtKB-KW"/>
</dbReference>
<accession>A0ABU2C6P8</accession>
<dbReference type="SUPFAM" id="SSF53254">
    <property type="entry name" value="Phosphoglycerate mutase-like"/>
    <property type="match status" value="1"/>
</dbReference>
<dbReference type="CDD" id="cd07067">
    <property type="entry name" value="HP_PGM_like"/>
    <property type="match status" value="1"/>
</dbReference>
<dbReference type="Pfam" id="PF00300">
    <property type="entry name" value="His_Phos_1"/>
    <property type="match status" value="1"/>
</dbReference>
<evidence type="ECO:0000313" key="2">
    <source>
        <dbReference type="Proteomes" id="UP001180487"/>
    </source>
</evidence>
<evidence type="ECO:0000313" key="1">
    <source>
        <dbReference type="EMBL" id="MDR7377002.1"/>
    </source>
</evidence>
<gene>
    <name evidence="1" type="ORF">J2X19_001660</name>
</gene>
<protein>
    <submittedName>
        <fullName evidence="1">Phosphohistidine phosphatase</fullName>
        <ecNumber evidence="1">3.1.3.-</ecNumber>
    </submittedName>
</protein>
<name>A0ABU2C6P8_9BURK</name>